<dbReference type="AlphaFoldDB" id="X1CNP5"/>
<sequence length="235" mass="26129">EETFSVRSDIELTRAIKPALATTNGKLICIGSPYGRRGWAYAQAKKHEGKHGKGHQSTLVVRAPSRTMNETLPESLVKQALEEDYAAAKAEYLAEWRDDVALLLPRRVIMKVVISDRKELLPREGIKYFGFVDVSGGRNDGSALAIGHQANGKVVLDAVYHWVAPHDPYRIVACMAEECRRFRVRKITGDNYAAEFVARSFAGQGIRYEKSTQAKSALYLELLPTITSHSVELLG</sequence>
<gene>
    <name evidence="1" type="ORF">S01H4_55938</name>
</gene>
<evidence type="ECO:0000313" key="1">
    <source>
        <dbReference type="EMBL" id="GAH10036.1"/>
    </source>
</evidence>
<name>X1CNP5_9ZZZZ</name>
<feature type="non-terminal residue" evidence="1">
    <location>
        <position position="1"/>
    </location>
</feature>
<dbReference type="Gene3D" id="3.30.420.240">
    <property type="match status" value="1"/>
</dbReference>
<protein>
    <recommendedName>
        <fullName evidence="2">Terminase large subunit gp17-like C-terminal domain-containing protein</fullName>
    </recommendedName>
</protein>
<comment type="caution">
    <text evidence="1">The sequence shown here is derived from an EMBL/GenBank/DDBJ whole genome shotgun (WGS) entry which is preliminary data.</text>
</comment>
<evidence type="ECO:0008006" key="2">
    <source>
        <dbReference type="Google" id="ProtNLM"/>
    </source>
</evidence>
<proteinExistence type="predicted"/>
<reference evidence="1" key="1">
    <citation type="journal article" date="2014" name="Front. Microbiol.">
        <title>High frequency of phylogenetically diverse reductive dehalogenase-homologous genes in deep subseafloor sedimentary metagenomes.</title>
        <authorList>
            <person name="Kawai M."/>
            <person name="Futagami T."/>
            <person name="Toyoda A."/>
            <person name="Takaki Y."/>
            <person name="Nishi S."/>
            <person name="Hori S."/>
            <person name="Arai W."/>
            <person name="Tsubouchi T."/>
            <person name="Morono Y."/>
            <person name="Uchiyama I."/>
            <person name="Ito T."/>
            <person name="Fujiyama A."/>
            <person name="Inagaki F."/>
            <person name="Takami H."/>
        </authorList>
    </citation>
    <scope>NUCLEOTIDE SEQUENCE</scope>
    <source>
        <strain evidence="1">Expedition CK06-06</strain>
    </source>
</reference>
<dbReference type="EMBL" id="BART01032352">
    <property type="protein sequence ID" value="GAH10036.1"/>
    <property type="molecule type" value="Genomic_DNA"/>
</dbReference>
<organism evidence="1">
    <name type="scientific">marine sediment metagenome</name>
    <dbReference type="NCBI Taxonomy" id="412755"/>
    <lineage>
        <taxon>unclassified sequences</taxon>
        <taxon>metagenomes</taxon>
        <taxon>ecological metagenomes</taxon>
    </lineage>
</organism>
<accession>X1CNP5</accession>